<comment type="caution">
    <text evidence="1">The sequence shown here is derived from an EMBL/GenBank/DDBJ whole genome shotgun (WGS) entry which is preliminary data.</text>
</comment>
<evidence type="ECO:0000313" key="1">
    <source>
        <dbReference type="EMBL" id="MPC15172.1"/>
    </source>
</evidence>
<dbReference type="AlphaFoldDB" id="A0A5B7CZI2"/>
<dbReference type="Proteomes" id="UP000324222">
    <property type="component" value="Unassembled WGS sequence"/>
</dbReference>
<name>A0A5B7CZI2_PORTR</name>
<keyword evidence="2" id="KW-1185">Reference proteome</keyword>
<accession>A0A5B7CZI2</accession>
<organism evidence="1 2">
    <name type="scientific">Portunus trituberculatus</name>
    <name type="common">Swimming crab</name>
    <name type="synonym">Neptunus trituberculatus</name>
    <dbReference type="NCBI Taxonomy" id="210409"/>
    <lineage>
        <taxon>Eukaryota</taxon>
        <taxon>Metazoa</taxon>
        <taxon>Ecdysozoa</taxon>
        <taxon>Arthropoda</taxon>
        <taxon>Crustacea</taxon>
        <taxon>Multicrustacea</taxon>
        <taxon>Malacostraca</taxon>
        <taxon>Eumalacostraca</taxon>
        <taxon>Eucarida</taxon>
        <taxon>Decapoda</taxon>
        <taxon>Pleocyemata</taxon>
        <taxon>Brachyura</taxon>
        <taxon>Eubrachyura</taxon>
        <taxon>Portunoidea</taxon>
        <taxon>Portunidae</taxon>
        <taxon>Portuninae</taxon>
        <taxon>Portunus</taxon>
    </lineage>
</organism>
<sequence length="73" mass="8062">MLLPVVITRLTREAGEDMQACCPSGTPSPQKESDRLRIIPTFGKVISATPTPITDQFRCHDSLSAQKRKPNQP</sequence>
<reference evidence="1 2" key="1">
    <citation type="submission" date="2019-05" db="EMBL/GenBank/DDBJ databases">
        <title>Another draft genome of Portunus trituberculatus and its Hox gene families provides insights of decapod evolution.</title>
        <authorList>
            <person name="Jeong J.-H."/>
            <person name="Song I."/>
            <person name="Kim S."/>
            <person name="Choi T."/>
            <person name="Kim D."/>
            <person name="Ryu S."/>
            <person name="Kim W."/>
        </authorList>
    </citation>
    <scope>NUCLEOTIDE SEQUENCE [LARGE SCALE GENOMIC DNA]</scope>
    <source>
        <tissue evidence="1">Muscle</tissue>
    </source>
</reference>
<protein>
    <submittedName>
        <fullName evidence="1">Uncharacterized protein</fullName>
    </submittedName>
</protein>
<evidence type="ECO:0000313" key="2">
    <source>
        <dbReference type="Proteomes" id="UP000324222"/>
    </source>
</evidence>
<dbReference type="EMBL" id="VSRR010000406">
    <property type="protein sequence ID" value="MPC15172.1"/>
    <property type="molecule type" value="Genomic_DNA"/>
</dbReference>
<proteinExistence type="predicted"/>
<gene>
    <name evidence="1" type="ORF">E2C01_007956</name>
</gene>